<evidence type="ECO:0000313" key="3">
    <source>
        <dbReference type="Proteomes" id="UP000288943"/>
    </source>
</evidence>
<evidence type="ECO:0000313" key="2">
    <source>
        <dbReference type="EMBL" id="QAV20131.1"/>
    </source>
</evidence>
<evidence type="ECO:0000313" key="4">
    <source>
        <dbReference type="Proteomes" id="UP001527202"/>
    </source>
</evidence>
<accession>A0A410X0X8</accession>
<organism evidence="2 3">
    <name type="scientific">Paenibacillus chitinolyticus</name>
    <dbReference type="NCBI Taxonomy" id="79263"/>
    <lineage>
        <taxon>Bacteria</taxon>
        <taxon>Bacillati</taxon>
        <taxon>Bacillota</taxon>
        <taxon>Bacilli</taxon>
        <taxon>Bacillales</taxon>
        <taxon>Paenibacillaceae</taxon>
        <taxon>Paenibacillus</taxon>
    </lineage>
</organism>
<keyword evidence="4" id="KW-1185">Reference proteome</keyword>
<protein>
    <submittedName>
        <fullName evidence="2">Uncharacterized protein</fullName>
    </submittedName>
</protein>
<gene>
    <name evidence="1" type="ORF">M5X16_28510</name>
    <name evidence="2" type="ORF">PC41400_21670</name>
</gene>
<name>A0A410X0X8_9BACL</name>
<dbReference type="KEGG" id="pchi:PC41400_21670"/>
<proteinExistence type="predicted"/>
<sequence>MGPGRPAKECENEELVFEFENACRGGDYEFAPEYREELLQRLTATPRPIDEWHEDDGTVLWWSFPIEEPPYCGSPLDADWPGYHTHWTSLIVPDNPKGQT</sequence>
<dbReference type="RefSeq" id="WP_053228765.1">
    <property type="nucleotide sequence ID" value="NZ_CP026520.1"/>
</dbReference>
<dbReference type="OrthoDB" id="2666081at2"/>
<dbReference type="Proteomes" id="UP001527202">
    <property type="component" value="Unassembled WGS sequence"/>
</dbReference>
<dbReference type="GeneID" id="95377404"/>
<dbReference type="EMBL" id="JAMDMJ010000054">
    <property type="protein sequence ID" value="MCY9599693.1"/>
    <property type="molecule type" value="Genomic_DNA"/>
</dbReference>
<reference evidence="1 4" key="2">
    <citation type="submission" date="2022-05" db="EMBL/GenBank/DDBJ databases">
        <title>Genome Sequencing of Bee-Associated Microbes.</title>
        <authorList>
            <person name="Dunlap C."/>
        </authorList>
    </citation>
    <scope>NUCLEOTIDE SEQUENCE [LARGE SCALE GENOMIC DNA]</scope>
    <source>
        <strain evidence="1 4">NRRL B-23120</strain>
    </source>
</reference>
<evidence type="ECO:0000313" key="1">
    <source>
        <dbReference type="EMBL" id="MCY9599693.1"/>
    </source>
</evidence>
<reference evidence="2 3" key="1">
    <citation type="submission" date="2018-01" db="EMBL/GenBank/DDBJ databases">
        <title>The whole genome sequencing and assembly of Paenibacillus chitinolyticus KCCM 41400 strain.</title>
        <authorList>
            <person name="Kim J.-Y."/>
            <person name="Park M.-K."/>
            <person name="Lee Y.-J."/>
            <person name="Yi H."/>
            <person name="Bahn Y.-S."/>
            <person name="Kim J.F."/>
            <person name="Lee D.-W."/>
        </authorList>
    </citation>
    <scope>NUCLEOTIDE SEQUENCE [LARGE SCALE GENOMIC DNA]</scope>
    <source>
        <strain evidence="2 3">KCCM 41400</strain>
    </source>
</reference>
<dbReference type="EMBL" id="CP026520">
    <property type="protein sequence ID" value="QAV20131.1"/>
    <property type="molecule type" value="Genomic_DNA"/>
</dbReference>
<dbReference type="Proteomes" id="UP000288943">
    <property type="component" value="Chromosome"/>
</dbReference>
<dbReference type="AlphaFoldDB" id="A0A410X0X8"/>